<dbReference type="SUPFAM" id="SSF56322">
    <property type="entry name" value="ADC synthase"/>
    <property type="match status" value="1"/>
</dbReference>
<dbReference type="GO" id="GO:0000162">
    <property type="term" value="P:L-tryptophan biosynthetic process"/>
    <property type="evidence" value="ECO:0007669"/>
    <property type="project" value="TreeGrafter"/>
</dbReference>
<dbReference type="EC" id="2.6.1.85" evidence="2"/>
<dbReference type="PANTHER" id="PTHR11236">
    <property type="entry name" value="AMINOBENZOATE/ANTHRANILATE SYNTHASE"/>
    <property type="match status" value="1"/>
</dbReference>
<dbReference type="GO" id="GO:0046820">
    <property type="term" value="F:4-amino-4-deoxychorismate synthase activity"/>
    <property type="evidence" value="ECO:0007669"/>
    <property type="project" value="UniProtKB-EC"/>
</dbReference>
<keyword evidence="2" id="KW-0808">Transferase</keyword>
<evidence type="ECO:0000313" key="2">
    <source>
        <dbReference type="EMBL" id="ALO14059.1"/>
    </source>
</evidence>
<dbReference type="PRINTS" id="PR00095">
    <property type="entry name" value="ANTSNTHASEI"/>
</dbReference>
<organism evidence="2 3">
    <name type="scientific">Salinivirga cyanobacteriivorans</name>
    <dbReference type="NCBI Taxonomy" id="1307839"/>
    <lineage>
        <taxon>Bacteria</taxon>
        <taxon>Pseudomonadati</taxon>
        <taxon>Bacteroidota</taxon>
        <taxon>Bacteroidia</taxon>
        <taxon>Bacteroidales</taxon>
        <taxon>Salinivirgaceae</taxon>
        <taxon>Salinivirga</taxon>
    </lineage>
</organism>
<dbReference type="AlphaFoldDB" id="A0A0S2HVK2"/>
<gene>
    <name evidence="2" type="primary">pabB</name>
    <name evidence="2" type="ORF">L21SP5_00380</name>
</gene>
<dbReference type="InterPro" id="IPR015890">
    <property type="entry name" value="Chorismate_C"/>
</dbReference>
<dbReference type="RefSeq" id="WP_057951647.1">
    <property type="nucleotide sequence ID" value="NZ_CP013118.1"/>
</dbReference>
<dbReference type="Proteomes" id="UP000064893">
    <property type="component" value="Chromosome"/>
</dbReference>
<accession>A0A0S2HVK2</accession>
<keyword evidence="3" id="KW-1185">Reference proteome</keyword>
<protein>
    <submittedName>
        <fullName evidence="2">Para-aminobenzoate synthase component 1</fullName>
        <ecNumber evidence="2">2.6.1.85</ecNumber>
    </submittedName>
</protein>
<dbReference type="KEGG" id="blq:L21SP5_00380"/>
<feature type="domain" description="Chorismate-utilising enzyme C-terminal" evidence="1">
    <location>
        <begin position="166"/>
        <end position="415"/>
    </location>
</feature>
<name>A0A0S2HVK2_9BACT</name>
<dbReference type="InterPro" id="IPR005801">
    <property type="entry name" value="ADC_synthase"/>
</dbReference>
<proteinExistence type="predicted"/>
<dbReference type="Gene3D" id="3.60.120.10">
    <property type="entry name" value="Anthranilate synthase"/>
    <property type="match status" value="1"/>
</dbReference>
<reference evidence="2 3" key="1">
    <citation type="submission" date="2015-11" db="EMBL/GenBank/DDBJ databases">
        <title>Description and complete genome sequence of a novel strain predominating in hypersaline microbial mats and representing a new family of the Bacteriodetes phylum.</title>
        <authorList>
            <person name="Spring S."/>
            <person name="Bunk B."/>
            <person name="Sproer C."/>
            <person name="Klenk H.-P."/>
        </authorList>
    </citation>
    <scope>NUCLEOTIDE SEQUENCE [LARGE SCALE GENOMIC DNA]</scope>
    <source>
        <strain evidence="2 3">L21-Spi-D4</strain>
    </source>
</reference>
<dbReference type="InterPro" id="IPR019999">
    <property type="entry name" value="Anth_synth_I-like"/>
</dbReference>
<dbReference type="STRING" id="1307839.L21SP5_00380"/>
<evidence type="ECO:0000259" key="1">
    <source>
        <dbReference type="Pfam" id="PF00425"/>
    </source>
</evidence>
<dbReference type="OrthoDB" id="9803598at2"/>
<dbReference type="Pfam" id="PF00425">
    <property type="entry name" value="Chorismate_bind"/>
    <property type="match status" value="1"/>
</dbReference>
<dbReference type="PATRIC" id="fig|1307839.3.peg.416"/>
<keyword evidence="2" id="KW-0032">Aminotransferase</keyword>
<sequence length="425" mass="47831">MLKFSAHPVSINYDIGLQEAINLVEQWNGTLLYTSRDVDGSNNIVLAFNPLKTITEDQSLESIDYLQNQHHFDFPWIFGYMGYDAKHLVEENGIYSNLRDTDFPLYSFHVYEFVFIFNQQWKLKNGYQIELNNESTFALSIDEVFNYSKKGSDGFSVSNYQSHPDEDSFMQGVKSIQKYIRAGDVYQVNLTRKITADFTGDTAAAAKSLLESNRIEFGVFYKSEGRYLVSTSPERFFKTANGKILTSPIKGTAGRNGDDDMVSNQLLNDTKNLRELAMITDLLRNDISKICRPGTVKVKEFPILKTLKNVFHLVADVEGELAVSDFSAIMKALFPGGSITGCPKIRACQIIEELEQKGRGPYTGSFGYINGAGEMDFNILIRTVFIQNQTLTFNVGGGITLLSDPQDEYEETLHKAQNILKALGQ</sequence>
<dbReference type="EMBL" id="CP013118">
    <property type="protein sequence ID" value="ALO14059.1"/>
    <property type="molecule type" value="Genomic_DNA"/>
</dbReference>
<dbReference type="PANTHER" id="PTHR11236:SF50">
    <property type="entry name" value="AMINODEOXYCHORISMATE SYNTHASE COMPONENT 1"/>
    <property type="match status" value="1"/>
</dbReference>
<evidence type="ECO:0000313" key="3">
    <source>
        <dbReference type="Proteomes" id="UP000064893"/>
    </source>
</evidence>